<feature type="region of interest" description="Disordered" evidence="1">
    <location>
        <begin position="97"/>
        <end position="120"/>
    </location>
</feature>
<evidence type="ECO:0000313" key="2">
    <source>
        <dbReference type="EMBL" id="KKN02238.1"/>
    </source>
</evidence>
<dbReference type="EMBL" id="LAZR01005171">
    <property type="protein sequence ID" value="KKN02238.1"/>
    <property type="molecule type" value="Genomic_DNA"/>
</dbReference>
<gene>
    <name evidence="2" type="ORF">LCGC14_1119790</name>
</gene>
<name>A0A0F9QA27_9ZZZZ</name>
<comment type="caution">
    <text evidence="2">The sequence shown here is derived from an EMBL/GenBank/DDBJ whole genome shotgun (WGS) entry which is preliminary data.</text>
</comment>
<dbReference type="AlphaFoldDB" id="A0A0F9QA27"/>
<proteinExistence type="predicted"/>
<sequence length="226" mass="25973">MKTGFTKIPNEIRDMFPGRKNLHKIGAAVDLIAMADYKTGEIYCTNRFLSTRWDWPQTTVWRFLKAIKVALKANGLKIIESTIESKVNRDIVPPELSTGDEGIKSESGFGTNPKKKKDIDKKESYDSYQKSWNLLAQEIPINKILKLSDLRRAKLKARMTEPEFDWDAILDAVRRSTFAHGKNWFTFDFIVHSQTNYLKILEGKYFDQTVGGSEYQRLKEGAARGE</sequence>
<reference evidence="2" key="1">
    <citation type="journal article" date="2015" name="Nature">
        <title>Complex archaea that bridge the gap between prokaryotes and eukaryotes.</title>
        <authorList>
            <person name="Spang A."/>
            <person name="Saw J.H."/>
            <person name="Jorgensen S.L."/>
            <person name="Zaremba-Niedzwiedzka K."/>
            <person name="Martijn J."/>
            <person name="Lind A.E."/>
            <person name="van Eijk R."/>
            <person name="Schleper C."/>
            <person name="Guy L."/>
            <person name="Ettema T.J."/>
        </authorList>
    </citation>
    <scope>NUCLEOTIDE SEQUENCE</scope>
</reference>
<accession>A0A0F9QA27</accession>
<evidence type="ECO:0000256" key="1">
    <source>
        <dbReference type="SAM" id="MobiDB-lite"/>
    </source>
</evidence>
<organism evidence="2">
    <name type="scientific">marine sediment metagenome</name>
    <dbReference type="NCBI Taxonomy" id="412755"/>
    <lineage>
        <taxon>unclassified sequences</taxon>
        <taxon>metagenomes</taxon>
        <taxon>ecological metagenomes</taxon>
    </lineage>
</organism>
<protein>
    <submittedName>
        <fullName evidence="2">Uncharacterized protein</fullName>
    </submittedName>
</protein>